<dbReference type="GO" id="GO:0009636">
    <property type="term" value="P:response to toxic substance"/>
    <property type="evidence" value="ECO:0007669"/>
    <property type="project" value="UniProtKB-KW"/>
</dbReference>
<keyword evidence="4" id="KW-0285">Flavoprotein</keyword>
<comment type="caution">
    <text evidence="13">The sequence shown here is derived from an EMBL/GenBank/DDBJ whole genome shotgun (WGS) entry which is preliminary data.</text>
</comment>
<keyword evidence="3" id="KW-0216">Detoxification</keyword>
<dbReference type="Gene3D" id="3.20.20.70">
    <property type="entry name" value="Aldolase class I"/>
    <property type="match status" value="1"/>
</dbReference>
<evidence type="ECO:0000313" key="13">
    <source>
        <dbReference type="EMBL" id="CDH43196.1"/>
    </source>
</evidence>
<comment type="cofactor">
    <cofactor evidence="1">
        <name>FMN</name>
        <dbReference type="ChEBI" id="CHEBI:58210"/>
    </cofactor>
</comment>
<sequence>MNWSNTVLTEQLGIRYPIIQAPMAGGPGTPQLAAAVSNAGGLGSLAGGYLQPESLRQAIAEVRALTDRPFAVNLAVSAPAKVDPAQMTRAHELLAPYRAELGLPPEPPALPEPPEFEEQLDVVLEEGVAALSFIFGVPDLVYLELLREAGIVTLGTATHLLEAIVLEESGVDFIIAQGAEAGGHRGTFIGHPEQGLVGILALAPLLSKHIAVPIIAAGGIMDGRGIAAARVLGAAGVQMGTAFLTCPESGAHPAYKALLREGSEIATTLSRVFTGRFGRVLRNRLSDGLRSHEAELPGFPSQLFLTQDLRQAAAERNRTDFMALWAGQGCHLCEERPAAELIATWVGQATVLLGEGDAVEMIEPASAANDPDSTDSDSTDPDSTDPVQ</sequence>
<evidence type="ECO:0000256" key="3">
    <source>
        <dbReference type="ARBA" id="ARBA00022575"/>
    </source>
</evidence>
<evidence type="ECO:0000256" key="10">
    <source>
        <dbReference type="ARBA" id="ARBA00049401"/>
    </source>
</evidence>
<keyword evidence="5" id="KW-0288">FMN</keyword>
<name>A0A7U7G7H5_9GAMM</name>
<dbReference type="InterPro" id="IPR004136">
    <property type="entry name" value="NMO"/>
</dbReference>
<evidence type="ECO:0000313" key="14">
    <source>
        <dbReference type="Proteomes" id="UP000019184"/>
    </source>
</evidence>
<evidence type="ECO:0000256" key="6">
    <source>
        <dbReference type="ARBA" id="ARBA00022741"/>
    </source>
</evidence>
<dbReference type="PANTHER" id="PTHR42747:SF3">
    <property type="entry name" value="NITRONATE MONOOXYGENASE-RELATED"/>
    <property type="match status" value="1"/>
</dbReference>
<dbReference type="GO" id="GO:0018580">
    <property type="term" value="F:nitronate monooxygenase activity"/>
    <property type="evidence" value="ECO:0007669"/>
    <property type="project" value="InterPro"/>
</dbReference>
<keyword evidence="6" id="KW-0547">Nucleotide-binding</keyword>
<keyword evidence="7 13" id="KW-0560">Oxidoreductase</keyword>
<evidence type="ECO:0000256" key="1">
    <source>
        <dbReference type="ARBA" id="ARBA00001917"/>
    </source>
</evidence>
<evidence type="ECO:0000256" key="12">
    <source>
        <dbReference type="SAM" id="MobiDB-lite"/>
    </source>
</evidence>
<dbReference type="InterPro" id="IPR013785">
    <property type="entry name" value="Aldolase_TIM"/>
</dbReference>
<dbReference type="CDD" id="cd04730">
    <property type="entry name" value="NPD_like"/>
    <property type="match status" value="1"/>
</dbReference>
<dbReference type="SUPFAM" id="SSF51412">
    <property type="entry name" value="Inosine monophosphate dehydrogenase (IMPDH)"/>
    <property type="match status" value="1"/>
</dbReference>
<feature type="region of interest" description="Disordered" evidence="12">
    <location>
        <begin position="362"/>
        <end position="388"/>
    </location>
</feature>
<dbReference type="PANTHER" id="PTHR42747">
    <property type="entry name" value="NITRONATE MONOOXYGENASE-RELATED"/>
    <property type="match status" value="1"/>
</dbReference>
<reference evidence="13 14" key="1">
    <citation type="journal article" date="2014" name="ISME J.">
        <title>Candidatus Competibacter-lineage genomes retrieved from metagenomes reveal functional metabolic diversity.</title>
        <authorList>
            <person name="McIlroy S.J."/>
            <person name="Albertsen M."/>
            <person name="Andresen E.K."/>
            <person name="Saunders A.M."/>
            <person name="Kristiansen R."/>
            <person name="Stokholm-Bjerregaard M."/>
            <person name="Nielsen K.L."/>
            <person name="Nielsen P.H."/>
        </authorList>
    </citation>
    <scope>NUCLEOTIDE SEQUENCE [LARGE SCALE GENOMIC DNA]</scope>
    <source>
        <strain evidence="13 14">Run_B_J11</strain>
    </source>
</reference>
<dbReference type="Pfam" id="PF03060">
    <property type="entry name" value="NMO"/>
    <property type="match status" value="1"/>
</dbReference>
<comment type="similarity">
    <text evidence="2">Belongs to the nitronate monooxygenase family. NMO class I subfamily.</text>
</comment>
<dbReference type="RefSeq" id="WP_081756037.1">
    <property type="nucleotide sequence ID" value="NZ_CBTK010000012.1"/>
</dbReference>
<keyword evidence="14" id="KW-1185">Reference proteome</keyword>
<proteinExistence type="inferred from homology"/>
<evidence type="ECO:0000256" key="4">
    <source>
        <dbReference type="ARBA" id="ARBA00022630"/>
    </source>
</evidence>
<dbReference type="AlphaFoldDB" id="A0A7U7G7H5"/>
<evidence type="ECO:0000256" key="9">
    <source>
        <dbReference type="ARBA" id="ARBA00031155"/>
    </source>
</evidence>
<dbReference type="GO" id="GO:0000166">
    <property type="term" value="F:nucleotide binding"/>
    <property type="evidence" value="ECO:0007669"/>
    <property type="project" value="UniProtKB-KW"/>
</dbReference>
<evidence type="ECO:0000256" key="5">
    <source>
        <dbReference type="ARBA" id="ARBA00022643"/>
    </source>
</evidence>
<dbReference type="Proteomes" id="UP000019184">
    <property type="component" value="Unassembled WGS sequence"/>
</dbReference>
<dbReference type="OrthoDB" id="9778912at2"/>
<evidence type="ECO:0000256" key="11">
    <source>
        <dbReference type="ARBA" id="ARBA00067136"/>
    </source>
</evidence>
<protein>
    <recommendedName>
        <fullName evidence="11">Nitronate monooxygenase</fullName>
    </recommendedName>
    <alternativeName>
        <fullName evidence="9">Propionate 3-nitronate monooxygenase</fullName>
    </alternativeName>
</protein>
<gene>
    <name evidence="13" type="ORF">BN874_1090013</name>
</gene>
<evidence type="ECO:0000256" key="7">
    <source>
        <dbReference type="ARBA" id="ARBA00023002"/>
    </source>
</evidence>
<feature type="compositionally biased region" description="Acidic residues" evidence="12">
    <location>
        <begin position="372"/>
        <end position="388"/>
    </location>
</feature>
<keyword evidence="8 13" id="KW-0503">Monooxygenase</keyword>
<dbReference type="EMBL" id="CBTK010000012">
    <property type="protein sequence ID" value="CDH43196.1"/>
    <property type="molecule type" value="Genomic_DNA"/>
</dbReference>
<evidence type="ECO:0000256" key="2">
    <source>
        <dbReference type="ARBA" id="ARBA00009881"/>
    </source>
</evidence>
<organism evidence="13 14">
    <name type="scientific">Candidatus Contendobacter odensis Run_B_J11</name>
    <dbReference type="NCBI Taxonomy" id="1400861"/>
    <lineage>
        <taxon>Bacteria</taxon>
        <taxon>Pseudomonadati</taxon>
        <taxon>Pseudomonadota</taxon>
        <taxon>Gammaproteobacteria</taxon>
        <taxon>Candidatus Competibacteraceae</taxon>
        <taxon>Candidatus Contendibacter</taxon>
    </lineage>
</organism>
<accession>A0A7U7G7H5</accession>
<comment type="catalytic activity">
    <reaction evidence="10">
        <text>3 propionate 3-nitronate + 3 O2 + H2O = 3 3-oxopropanoate + 2 nitrate + nitrite + H2O2 + 3 H(+)</text>
        <dbReference type="Rhea" id="RHEA:57332"/>
        <dbReference type="ChEBI" id="CHEBI:15377"/>
        <dbReference type="ChEBI" id="CHEBI:15378"/>
        <dbReference type="ChEBI" id="CHEBI:15379"/>
        <dbReference type="ChEBI" id="CHEBI:16240"/>
        <dbReference type="ChEBI" id="CHEBI:16301"/>
        <dbReference type="ChEBI" id="CHEBI:17632"/>
        <dbReference type="ChEBI" id="CHEBI:33190"/>
        <dbReference type="ChEBI" id="CHEBI:136067"/>
    </reaction>
</comment>
<evidence type="ECO:0000256" key="8">
    <source>
        <dbReference type="ARBA" id="ARBA00023033"/>
    </source>
</evidence>
<dbReference type="FunFam" id="3.20.20.70:FF:000154">
    <property type="entry name" value="Probable nitronate monooxygenase"/>
    <property type="match status" value="1"/>
</dbReference>